<dbReference type="OMA" id="FGEMQAY"/>
<dbReference type="GO" id="GO:0007010">
    <property type="term" value="P:cytoskeleton organization"/>
    <property type="evidence" value="ECO:0007669"/>
    <property type="project" value="TreeGrafter"/>
</dbReference>
<dbReference type="Proteomes" id="UP000011083">
    <property type="component" value="Unassembled WGS sequence"/>
</dbReference>
<dbReference type="STRING" id="1257118.L8HJU0"/>
<feature type="domain" description="Far11/STRP C-terminal" evidence="3">
    <location>
        <begin position="135"/>
        <end position="504"/>
    </location>
</feature>
<sequence length="537" mass="60500">MRVYANLLLLLLISNSDHPDLPLLLVGNGQPQGLVYVLFDCLVDFGDRRHPHYPIKKVLAQLRFSHTDVLLLLWKSVLYGWGGTAALGRRKEEERRRRGLPPLGPLDVKSSPAHLQALRQNVSQFRKSHTRLAMQASVYSSAGMPAALREAQRLVEHGLSPYSHPAHFPFDSDDTAGGQSEDGMDDDQPRGQRPTTSSVEAFYRAMLPRFRRVFIHLLNFLLALAPSDKRGAPPPFNLYAEIGDAGSVAQAAERARHEEIVVKAISGLLLLLLKHTRANHPIQAAYLQSLLVEAKMMLLILKLINQPESPLLTSPTLPAMELFVAESEQQALVEEDFGDGGLDGNGAALRYSKRKFFALVNFLRVLQKLAKYNHHRCLLLIKFSAPAILKRLLSFENPWIRLYGLKLIKNLTKFLGRKWRTSNMKVISEIYMHVRPLYMDDWLTTAFVENDSSSEFEEEERRMERKVREWNEVHYRRPLNGGATADGGEGEGGLMDEQHLAAEYAAGWLEAYFLHHALVVSNDLAEDTTPVDPAIPT</sequence>
<dbReference type="KEGG" id="acan:ACA1_172210"/>
<name>L8HJU0_ACACF</name>
<keyword evidence="2" id="KW-0732">Signal</keyword>
<protein>
    <recommendedName>
        <fullName evidence="3">Far11/STRP C-terminal domain-containing protein</fullName>
    </recommendedName>
</protein>
<reference evidence="4 5" key="1">
    <citation type="journal article" date="2013" name="Genome Biol.">
        <title>Genome of Acanthamoeba castellanii highlights extensive lateral gene transfer and early evolution of tyrosine kinase signaling.</title>
        <authorList>
            <person name="Clarke M."/>
            <person name="Lohan A.J."/>
            <person name="Liu B."/>
            <person name="Lagkouvardos I."/>
            <person name="Roy S."/>
            <person name="Zafar N."/>
            <person name="Bertelli C."/>
            <person name="Schilde C."/>
            <person name="Kianianmomeni A."/>
            <person name="Burglin T.R."/>
            <person name="Frech C."/>
            <person name="Turcotte B."/>
            <person name="Kopec K.O."/>
            <person name="Synnott J.M."/>
            <person name="Choo C."/>
            <person name="Paponov I."/>
            <person name="Finkler A."/>
            <person name="Soon Heng Tan C."/>
            <person name="Hutchins A.P."/>
            <person name="Weinmeier T."/>
            <person name="Rattei T."/>
            <person name="Chu J.S."/>
            <person name="Gimenez G."/>
            <person name="Irimia M."/>
            <person name="Rigden D.J."/>
            <person name="Fitzpatrick D.A."/>
            <person name="Lorenzo-Morales J."/>
            <person name="Bateman A."/>
            <person name="Chiu C.H."/>
            <person name="Tang P."/>
            <person name="Hegemann P."/>
            <person name="Fromm H."/>
            <person name="Raoult D."/>
            <person name="Greub G."/>
            <person name="Miranda-Saavedra D."/>
            <person name="Chen N."/>
            <person name="Nash P."/>
            <person name="Ginger M.L."/>
            <person name="Horn M."/>
            <person name="Schaap P."/>
            <person name="Caler L."/>
            <person name="Loftus B."/>
        </authorList>
    </citation>
    <scope>NUCLEOTIDE SEQUENCE [LARGE SCALE GENOMIC DNA]</scope>
    <source>
        <strain evidence="4 5">Neff</strain>
    </source>
</reference>
<keyword evidence="5" id="KW-1185">Reference proteome</keyword>
<evidence type="ECO:0000256" key="2">
    <source>
        <dbReference type="SAM" id="SignalP"/>
    </source>
</evidence>
<accession>L8HJU0</accession>
<dbReference type="VEuPathDB" id="AmoebaDB:ACA1_172210"/>
<evidence type="ECO:0000256" key="1">
    <source>
        <dbReference type="SAM" id="MobiDB-lite"/>
    </source>
</evidence>
<feature type="region of interest" description="Disordered" evidence="1">
    <location>
        <begin position="165"/>
        <end position="196"/>
    </location>
</feature>
<feature type="signal peptide" evidence="2">
    <location>
        <begin position="1"/>
        <end position="16"/>
    </location>
</feature>
<organism evidence="4 5">
    <name type="scientific">Acanthamoeba castellanii (strain ATCC 30010 / Neff)</name>
    <dbReference type="NCBI Taxonomy" id="1257118"/>
    <lineage>
        <taxon>Eukaryota</taxon>
        <taxon>Amoebozoa</taxon>
        <taxon>Discosea</taxon>
        <taxon>Longamoebia</taxon>
        <taxon>Centramoebida</taxon>
        <taxon>Acanthamoebidae</taxon>
        <taxon>Acanthamoeba</taxon>
    </lineage>
</organism>
<proteinExistence type="predicted"/>
<dbReference type="InterPro" id="IPR021819">
    <property type="entry name" value="Far11/STRP_C"/>
</dbReference>
<dbReference type="InterPro" id="IPR040185">
    <property type="entry name" value="Far11/STRP"/>
</dbReference>
<evidence type="ECO:0000313" key="5">
    <source>
        <dbReference type="Proteomes" id="UP000011083"/>
    </source>
</evidence>
<dbReference type="AlphaFoldDB" id="L8HJU0"/>
<gene>
    <name evidence="4" type="ORF">ACA1_172210</name>
</gene>
<dbReference type="GO" id="GO:0005829">
    <property type="term" value="C:cytosol"/>
    <property type="evidence" value="ECO:0007669"/>
    <property type="project" value="TreeGrafter"/>
</dbReference>
<dbReference type="RefSeq" id="XP_004356536.1">
    <property type="nucleotide sequence ID" value="XM_004356483.1"/>
</dbReference>
<dbReference type="SMART" id="SM01293">
    <property type="entry name" value="DUF3402"/>
    <property type="match status" value="1"/>
</dbReference>
<dbReference type="Pfam" id="PF11882">
    <property type="entry name" value="DUF3402"/>
    <property type="match status" value="2"/>
</dbReference>
<dbReference type="PANTHER" id="PTHR13239:SF4">
    <property type="entry name" value="AT25231P"/>
    <property type="match status" value="1"/>
</dbReference>
<dbReference type="GeneID" id="14925658"/>
<feature type="chain" id="PRO_5003991163" description="Far11/STRP C-terminal domain-containing protein" evidence="2">
    <location>
        <begin position="17"/>
        <end position="537"/>
    </location>
</feature>
<dbReference type="EMBL" id="KB007811">
    <property type="protein sequence ID" value="ELR24636.1"/>
    <property type="molecule type" value="Genomic_DNA"/>
</dbReference>
<evidence type="ECO:0000259" key="3">
    <source>
        <dbReference type="SMART" id="SM01293"/>
    </source>
</evidence>
<dbReference type="OrthoDB" id="18234at2759"/>
<evidence type="ECO:0000313" key="4">
    <source>
        <dbReference type="EMBL" id="ELR24636.1"/>
    </source>
</evidence>
<dbReference type="PANTHER" id="PTHR13239">
    <property type="entry name" value="PROTEIN REQUIRED FOR HYPHAL ANASTOMOSIS HAM-2"/>
    <property type="match status" value="1"/>
</dbReference>